<dbReference type="InterPro" id="IPR013424">
    <property type="entry name" value="Ice-binding_C"/>
</dbReference>
<keyword evidence="1" id="KW-1133">Transmembrane helix</keyword>
<evidence type="ECO:0000259" key="2">
    <source>
        <dbReference type="Pfam" id="PF07589"/>
    </source>
</evidence>
<evidence type="ECO:0000313" key="4">
    <source>
        <dbReference type="Proteomes" id="UP000197535"/>
    </source>
</evidence>
<keyword evidence="4" id="KW-1185">Reference proteome</keyword>
<keyword evidence="1" id="KW-0812">Transmembrane</keyword>
<dbReference type="EMBL" id="LSTO01000001">
    <property type="protein sequence ID" value="OWW19906.1"/>
    <property type="molecule type" value="Genomic_DNA"/>
</dbReference>
<proteinExistence type="predicted"/>
<sequence length="230" mass="24918">MIAGNDAQNGTNAPDPNLGWLGDGLLNGGYLKDGYYVDPGFFLTDGSTFQPLKDPNLAVDPGWVMLGSKQGVGTMDGYTIQNGANTLNINDVLTFDLKADGTWTLLINPNIVSILDSKGLFDRSYFDQLAFVFKAGSGTAKKDDDKEGGWAIYDFNFNTLLNSFPGAFDLTVPYSFSGKWNTDDLGGKDISHYSIWARDPLETTNVPLPGTVFLMGIGLLALGFMRRKAS</sequence>
<keyword evidence="1" id="KW-0472">Membrane</keyword>
<feature type="domain" description="Ice-binding protein C-terminal" evidence="2">
    <location>
        <begin position="206"/>
        <end position="227"/>
    </location>
</feature>
<protein>
    <recommendedName>
        <fullName evidence="2">Ice-binding protein C-terminal domain-containing protein</fullName>
    </recommendedName>
</protein>
<feature type="transmembrane region" description="Helical" evidence="1">
    <location>
        <begin position="206"/>
        <end position="225"/>
    </location>
</feature>
<accession>A0A254TB73</accession>
<organism evidence="3 4">
    <name type="scientific">Noviherbaspirillum denitrificans</name>
    <dbReference type="NCBI Taxonomy" id="1968433"/>
    <lineage>
        <taxon>Bacteria</taxon>
        <taxon>Pseudomonadati</taxon>
        <taxon>Pseudomonadota</taxon>
        <taxon>Betaproteobacteria</taxon>
        <taxon>Burkholderiales</taxon>
        <taxon>Oxalobacteraceae</taxon>
        <taxon>Noviherbaspirillum</taxon>
    </lineage>
</organism>
<evidence type="ECO:0000256" key="1">
    <source>
        <dbReference type="SAM" id="Phobius"/>
    </source>
</evidence>
<comment type="caution">
    <text evidence="3">The sequence shown here is derived from an EMBL/GenBank/DDBJ whole genome shotgun (WGS) entry which is preliminary data.</text>
</comment>
<dbReference type="Proteomes" id="UP000197535">
    <property type="component" value="Unassembled WGS sequence"/>
</dbReference>
<gene>
    <name evidence="3" type="ORF">AYR66_10735</name>
</gene>
<dbReference type="Pfam" id="PF07589">
    <property type="entry name" value="PEP-CTERM"/>
    <property type="match status" value="1"/>
</dbReference>
<reference evidence="3 4" key="1">
    <citation type="submission" date="2016-02" db="EMBL/GenBank/DDBJ databases">
        <authorList>
            <person name="Wen L."/>
            <person name="He K."/>
            <person name="Yang H."/>
        </authorList>
    </citation>
    <scope>NUCLEOTIDE SEQUENCE [LARGE SCALE GENOMIC DNA]</scope>
    <source>
        <strain evidence="3 4">TSA40</strain>
    </source>
</reference>
<evidence type="ECO:0000313" key="3">
    <source>
        <dbReference type="EMBL" id="OWW19906.1"/>
    </source>
</evidence>
<dbReference type="AlphaFoldDB" id="A0A254TB73"/>
<name>A0A254TB73_9BURK</name>